<sequence length="470" mass="50026">MGEVISMTLKSGEKSVSGERCALVLVVIGSFLIPFMGSSLSLALPLIPSDLSVSILLLGWIPTAFVLANAAMVLPFGKLADIHGRKKIFTYGLAIYTAASLLASFSNSGLILVLFSFLQGVGCAMIFATGIALLISIFPQNKRGQVLGINTTAVYIGLFMGPLLGGFLAQNFGWRSIFFINVPIGLFALALIMTRLKGEWKGFPGDKFDLSGSVIYIFSLTALMYGFSTLHDLTGKIILLIGLIGLVVFYMVIKSSDNRVLTLKIFKNRITSFSGISLLLVTIATSAMWTLLSLYLQDLRGLDTMTTALILAVQPLAVALLSPLVGYMVDKNDHKSFIIMGAAIGTIGLLILTLLDITTSITQVVIGLVLVGVGLGLFSTPTNRNFLGSLTSKYYGIGSATLSTMVFIGQTMSLGILLFVLTGLMGNVEIAPSNYPLFLEGLHISFFLFAAFCAGGALLSFAGLGKLSPK</sequence>
<keyword evidence="2" id="KW-0813">Transport</keyword>
<keyword evidence="3 6" id="KW-0812">Transmembrane</keyword>
<gene>
    <name evidence="8" type="ORF">A994_11272</name>
</gene>
<dbReference type="Gene3D" id="1.20.1250.20">
    <property type="entry name" value="MFS general substrate transporter like domains"/>
    <property type="match status" value="1"/>
</dbReference>
<dbReference type="InterPro" id="IPR020846">
    <property type="entry name" value="MFS_dom"/>
</dbReference>
<feature type="transmembrane region" description="Helical" evidence="6">
    <location>
        <begin position="53"/>
        <end position="76"/>
    </location>
</feature>
<evidence type="ECO:0000256" key="2">
    <source>
        <dbReference type="ARBA" id="ARBA00022448"/>
    </source>
</evidence>
<proteinExistence type="predicted"/>
<organism evidence="8 9">
    <name type="scientific">Methanobacterium formicicum (strain DSM 3637 / PP1)</name>
    <dbReference type="NCBI Taxonomy" id="1204725"/>
    <lineage>
        <taxon>Archaea</taxon>
        <taxon>Methanobacteriati</taxon>
        <taxon>Methanobacteriota</taxon>
        <taxon>Methanomada group</taxon>
        <taxon>Methanobacteria</taxon>
        <taxon>Methanobacteriales</taxon>
        <taxon>Methanobacteriaceae</taxon>
        <taxon>Methanobacterium</taxon>
    </lineage>
</organism>
<feature type="transmembrane region" description="Helical" evidence="6">
    <location>
        <begin position="174"/>
        <end position="196"/>
    </location>
</feature>
<evidence type="ECO:0000313" key="8">
    <source>
        <dbReference type="EMBL" id="EKF84974.1"/>
    </source>
</evidence>
<keyword evidence="5 6" id="KW-0472">Membrane</keyword>
<dbReference type="Proteomes" id="UP000007360">
    <property type="component" value="Unassembled WGS sequence"/>
</dbReference>
<dbReference type="EMBL" id="AMPO01000011">
    <property type="protein sequence ID" value="EKF84974.1"/>
    <property type="molecule type" value="Genomic_DNA"/>
</dbReference>
<feature type="transmembrane region" description="Helical" evidence="6">
    <location>
        <begin position="273"/>
        <end position="296"/>
    </location>
</feature>
<accession>K2R9H2</accession>
<feature type="transmembrane region" description="Helical" evidence="6">
    <location>
        <begin position="444"/>
        <end position="464"/>
    </location>
</feature>
<feature type="transmembrane region" description="Helical" evidence="6">
    <location>
        <begin position="21"/>
        <end position="47"/>
    </location>
</feature>
<dbReference type="PROSITE" id="PS50850">
    <property type="entry name" value="MFS"/>
    <property type="match status" value="1"/>
</dbReference>
<reference evidence="8 9" key="1">
    <citation type="journal article" date="2012" name="J. Bacteriol.">
        <title>Draft genome sequence of Methanobacterium formicicum DSM 3637, an archaebacterium isolated from the methane producer amoeba Pelomyxa palustris.</title>
        <authorList>
            <person name="Gutierrez G."/>
        </authorList>
    </citation>
    <scope>NUCLEOTIDE SEQUENCE [LARGE SCALE GENOMIC DNA]</scope>
    <source>
        <strain evidence="9">DSM 3637 / PP1</strain>
    </source>
</reference>
<dbReference type="PATRIC" id="fig|1204725.3.peg.2264"/>
<feature type="transmembrane region" description="Helical" evidence="6">
    <location>
        <begin position="233"/>
        <end position="253"/>
    </location>
</feature>
<dbReference type="PANTHER" id="PTHR42718:SF9">
    <property type="entry name" value="MAJOR FACILITATOR SUPERFAMILY MULTIDRUG TRANSPORTER MFSC"/>
    <property type="match status" value="1"/>
</dbReference>
<dbReference type="SUPFAM" id="SSF103473">
    <property type="entry name" value="MFS general substrate transporter"/>
    <property type="match status" value="1"/>
</dbReference>
<dbReference type="GO" id="GO:0016020">
    <property type="term" value="C:membrane"/>
    <property type="evidence" value="ECO:0007669"/>
    <property type="project" value="UniProtKB-SubCell"/>
</dbReference>
<feature type="transmembrane region" description="Helical" evidence="6">
    <location>
        <begin position="308"/>
        <end position="329"/>
    </location>
</feature>
<evidence type="ECO:0000256" key="3">
    <source>
        <dbReference type="ARBA" id="ARBA00022692"/>
    </source>
</evidence>
<dbReference type="GO" id="GO:0022857">
    <property type="term" value="F:transmembrane transporter activity"/>
    <property type="evidence" value="ECO:0007669"/>
    <property type="project" value="InterPro"/>
</dbReference>
<dbReference type="InterPro" id="IPR036259">
    <property type="entry name" value="MFS_trans_sf"/>
</dbReference>
<dbReference type="AlphaFoldDB" id="K2R9H2"/>
<dbReference type="Gene3D" id="1.20.1720.10">
    <property type="entry name" value="Multidrug resistance protein D"/>
    <property type="match status" value="1"/>
</dbReference>
<evidence type="ECO:0000256" key="5">
    <source>
        <dbReference type="ARBA" id="ARBA00023136"/>
    </source>
</evidence>
<feature type="transmembrane region" description="Helical" evidence="6">
    <location>
        <begin position="147"/>
        <end position="168"/>
    </location>
</feature>
<feature type="transmembrane region" description="Helical" evidence="6">
    <location>
        <begin position="208"/>
        <end position="227"/>
    </location>
</feature>
<evidence type="ECO:0000313" key="9">
    <source>
        <dbReference type="Proteomes" id="UP000007360"/>
    </source>
</evidence>
<keyword evidence="9" id="KW-1185">Reference proteome</keyword>
<evidence type="ECO:0000259" key="7">
    <source>
        <dbReference type="PROSITE" id="PS50850"/>
    </source>
</evidence>
<feature type="transmembrane region" description="Helical" evidence="6">
    <location>
        <begin position="336"/>
        <end position="355"/>
    </location>
</feature>
<protein>
    <submittedName>
        <fullName evidence="8">Major facilitator superfamily protein</fullName>
    </submittedName>
</protein>
<feature type="transmembrane region" description="Helical" evidence="6">
    <location>
        <begin position="111"/>
        <end position="135"/>
    </location>
</feature>
<feature type="transmembrane region" description="Helical" evidence="6">
    <location>
        <begin position="361"/>
        <end position="379"/>
    </location>
</feature>
<dbReference type="Pfam" id="PF07690">
    <property type="entry name" value="MFS_1"/>
    <property type="match status" value="1"/>
</dbReference>
<comment type="subcellular location">
    <subcellularLocation>
        <location evidence="1">Membrane</location>
        <topology evidence="1">Multi-pass membrane protein</topology>
    </subcellularLocation>
</comment>
<evidence type="ECO:0000256" key="4">
    <source>
        <dbReference type="ARBA" id="ARBA00022989"/>
    </source>
</evidence>
<feature type="domain" description="Major facilitator superfamily (MFS) profile" evidence="7">
    <location>
        <begin position="22"/>
        <end position="468"/>
    </location>
</feature>
<dbReference type="PANTHER" id="PTHR42718">
    <property type="entry name" value="MAJOR FACILITATOR SUPERFAMILY MULTIDRUG TRANSPORTER MFSC"/>
    <property type="match status" value="1"/>
</dbReference>
<evidence type="ECO:0000256" key="6">
    <source>
        <dbReference type="SAM" id="Phobius"/>
    </source>
</evidence>
<feature type="transmembrane region" description="Helical" evidence="6">
    <location>
        <begin position="400"/>
        <end position="424"/>
    </location>
</feature>
<dbReference type="InterPro" id="IPR011701">
    <property type="entry name" value="MFS"/>
</dbReference>
<keyword evidence="4 6" id="KW-1133">Transmembrane helix</keyword>
<comment type="caution">
    <text evidence="8">The sequence shown here is derived from an EMBL/GenBank/DDBJ whole genome shotgun (WGS) entry which is preliminary data.</text>
</comment>
<dbReference type="CDD" id="cd17321">
    <property type="entry name" value="MFS_MMR_MDR_like"/>
    <property type="match status" value="1"/>
</dbReference>
<name>K2R9H2_METFP</name>
<evidence type="ECO:0000256" key="1">
    <source>
        <dbReference type="ARBA" id="ARBA00004141"/>
    </source>
</evidence>
<feature type="transmembrane region" description="Helical" evidence="6">
    <location>
        <begin position="88"/>
        <end position="105"/>
    </location>
</feature>